<comment type="caution">
    <text evidence="1">The sequence shown here is derived from an EMBL/GenBank/DDBJ whole genome shotgun (WGS) entry which is preliminary data.</text>
</comment>
<dbReference type="EMBL" id="MPUH01000533">
    <property type="protein sequence ID" value="OMJ78212.1"/>
    <property type="molecule type" value="Genomic_DNA"/>
</dbReference>
<organism evidence="1 2">
    <name type="scientific">Stentor coeruleus</name>
    <dbReference type="NCBI Taxonomy" id="5963"/>
    <lineage>
        <taxon>Eukaryota</taxon>
        <taxon>Sar</taxon>
        <taxon>Alveolata</taxon>
        <taxon>Ciliophora</taxon>
        <taxon>Postciliodesmatophora</taxon>
        <taxon>Heterotrichea</taxon>
        <taxon>Heterotrichida</taxon>
        <taxon>Stentoridae</taxon>
        <taxon>Stentor</taxon>
    </lineage>
</organism>
<protein>
    <submittedName>
        <fullName evidence="1">Uncharacterized protein</fullName>
    </submittedName>
</protein>
<keyword evidence="2" id="KW-1185">Reference proteome</keyword>
<name>A0A1R2BN70_9CILI</name>
<accession>A0A1R2BN70</accession>
<evidence type="ECO:0000313" key="1">
    <source>
        <dbReference type="EMBL" id="OMJ78212.1"/>
    </source>
</evidence>
<gene>
    <name evidence="1" type="ORF">SteCoe_22010</name>
</gene>
<dbReference type="Proteomes" id="UP000187209">
    <property type="component" value="Unassembled WGS sequence"/>
</dbReference>
<reference evidence="1 2" key="1">
    <citation type="submission" date="2016-11" db="EMBL/GenBank/DDBJ databases">
        <title>The macronuclear genome of Stentor coeruleus: a giant cell with tiny introns.</title>
        <authorList>
            <person name="Slabodnick M."/>
            <person name="Ruby J.G."/>
            <person name="Reiff S.B."/>
            <person name="Swart E.C."/>
            <person name="Gosai S."/>
            <person name="Prabakaran S."/>
            <person name="Witkowska E."/>
            <person name="Larue G.E."/>
            <person name="Fisher S."/>
            <person name="Freeman R.M."/>
            <person name="Gunawardena J."/>
            <person name="Chu W."/>
            <person name="Stover N.A."/>
            <person name="Gregory B.D."/>
            <person name="Nowacki M."/>
            <person name="Derisi J."/>
            <person name="Roy S.W."/>
            <person name="Marshall W.F."/>
            <person name="Sood P."/>
        </authorList>
    </citation>
    <scope>NUCLEOTIDE SEQUENCE [LARGE SCALE GENOMIC DNA]</scope>
    <source>
        <strain evidence="1">WM001</strain>
    </source>
</reference>
<dbReference type="AlphaFoldDB" id="A0A1R2BN70"/>
<sequence>MEKPNFDPIARNNMYKGNLDTYQYRVQTNVSKLYLSPYLHPKNKNKKKKSQSCDIDSQVSGVQSMVQSLKYEDLVTPRRKYSPSIGPLLYQKIQAERKNNTE</sequence>
<evidence type="ECO:0000313" key="2">
    <source>
        <dbReference type="Proteomes" id="UP000187209"/>
    </source>
</evidence>
<proteinExistence type="predicted"/>